<dbReference type="InterPro" id="IPR036249">
    <property type="entry name" value="Thioredoxin-like_sf"/>
</dbReference>
<comment type="subcellular location">
    <subcellularLocation>
        <location evidence="2">Cytoplasm</location>
    </subcellularLocation>
</comment>
<evidence type="ECO:0000256" key="2">
    <source>
        <dbReference type="HAMAP-Rule" id="MF_02245"/>
    </source>
</evidence>
<comment type="subunit">
    <text evidence="2">Interacts with Spx.</text>
</comment>
<reference evidence="3 4" key="1">
    <citation type="submission" date="2017-11" db="EMBL/GenBank/DDBJ databases">
        <title>Bacillus camelliae sp. nov., isolated from pu'er tea.</title>
        <authorList>
            <person name="Niu L."/>
        </authorList>
    </citation>
    <scope>NUCLEOTIDE SEQUENCE [LARGE SCALE GENOMIC DNA]</scope>
    <source>
        <strain evidence="3 4">7578-1</strain>
    </source>
</reference>
<sequence>MNADTNILNGCNQDKKPLEIYTFVDPLCPECWALEPVMKKLFIEYGSYFRLKYVLSCNLSTLNLSAKNHESIAQLWEKTASRTGMSCDGSLWFENPISSPYIASIAIKAAELQGRRAGNRFLRKIQELIFLKKQNVSNMDVLVECAKSVNLDIEEFINDIHSSSAAKAFQCDLKIASEMEVTEIPSLVFFNENIEDEGLKITGLYPYEVYVQIIYELLGDKPEPAPLPPLERFLKHYGVVASKEIAVVYNMSIAEVEKELKKYILQQKVLKIPGKYGAFWKYNM</sequence>
<comment type="similarity">
    <text evidence="2">Belongs to the SpxH family.</text>
</comment>
<proteinExistence type="inferred from homology"/>
<dbReference type="PANTHER" id="PTHR13887">
    <property type="entry name" value="GLUTATHIONE S-TRANSFERASE KAPPA"/>
    <property type="match status" value="1"/>
</dbReference>
<evidence type="ECO:0000313" key="3">
    <source>
        <dbReference type="EMBL" id="PKR87128.1"/>
    </source>
</evidence>
<dbReference type="Gene3D" id="1.10.472.60">
    <property type="entry name" value="putative protein disulfide isomerase domain"/>
    <property type="match status" value="1"/>
</dbReference>
<accession>A0A2N3LRA1</accession>
<evidence type="ECO:0000256" key="1">
    <source>
        <dbReference type="ARBA" id="ARBA00022490"/>
    </source>
</evidence>
<evidence type="ECO:0000313" key="4">
    <source>
        <dbReference type="Proteomes" id="UP000233440"/>
    </source>
</evidence>
<dbReference type="EMBL" id="PIQO01000001">
    <property type="protein sequence ID" value="PKR87128.1"/>
    <property type="molecule type" value="Genomic_DNA"/>
</dbReference>
<organism evidence="3 4">
    <name type="scientific">Heyndrickxia camelliae</name>
    <dbReference type="NCBI Taxonomy" id="1707093"/>
    <lineage>
        <taxon>Bacteria</taxon>
        <taxon>Bacillati</taxon>
        <taxon>Bacillota</taxon>
        <taxon>Bacilli</taxon>
        <taxon>Bacillales</taxon>
        <taxon>Bacillaceae</taxon>
        <taxon>Heyndrickxia</taxon>
    </lineage>
</organism>
<comment type="caution">
    <text evidence="3">The sequence shown here is derived from an EMBL/GenBank/DDBJ whole genome shotgun (WGS) entry which is preliminary data.</text>
</comment>
<name>A0A2N3LRA1_9BACI</name>
<comment type="function">
    <text evidence="2">Adapter protein required for efficient degradation of Spx by ClpXP under non-stress conditions. Interaction with Spx stabilizes Spx and exposes the C-terminus of Spx for recognition and proteolysis by ClpXP.</text>
</comment>
<dbReference type="SUPFAM" id="SSF52833">
    <property type="entry name" value="Thioredoxin-like"/>
    <property type="match status" value="1"/>
</dbReference>
<dbReference type="Proteomes" id="UP000233440">
    <property type="component" value="Unassembled WGS sequence"/>
</dbReference>
<keyword evidence="3" id="KW-0413">Isomerase</keyword>
<protein>
    <recommendedName>
        <fullName evidence="2">ClpXP adapter protein SpxH</fullName>
    </recommendedName>
</protein>
<keyword evidence="4" id="KW-1185">Reference proteome</keyword>
<dbReference type="CDD" id="cd03025">
    <property type="entry name" value="DsbA_FrnE_like"/>
    <property type="match status" value="1"/>
</dbReference>
<dbReference type="OrthoDB" id="9813770at2"/>
<dbReference type="Gene3D" id="3.40.30.10">
    <property type="entry name" value="Glutaredoxin"/>
    <property type="match status" value="1"/>
</dbReference>
<dbReference type="PANTHER" id="PTHR13887:SF47">
    <property type="entry name" value="CLPXP ADAPTER PROTEIN SPXH"/>
    <property type="match status" value="1"/>
</dbReference>
<dbReference type="GO" id="GO:0016853">
    <property type="term" value="F:isomerase activity"/>
    <property type="evidence" value="ECO:0007669"/>
    <property type="project" value="UniProtKB-KW"/>
</dbReference>
<dbReference type="InterPro" id="IPR046404">
    <property type="entry name" value="Adapter_SpxH"/>
</dbReference>
<keyword evidence="1 2" id="KW-0963">Cytoplasm</keyword>
<dbReference type="Pfam" id="PF13743">
    <property type="entry name" value="Thioredoxin_5"/>
    <property type="match status" value="1"/>
</dbReference>
<dbReference type="HAMAP" id="MF_02245">
    <property type="entry name" value="Adapter_SpxH"/>
    <property type="match status" value="1"/>
</dbReference>
<gene>
    <name evidence="2" type="primary">spxH</name>
    <name evidence="3" type="ORF">CWO92_01535</name>
</gene>
<dbReference type="AlphaFoldDB" id="A0A2N3LRA1"/>
<dbReference type="GO" id="GO:0005737">
    <property type="term" value="C:cytoplasm"/>
    <property type="evidence" value="ECO:0007669"/>
    <property type="project" value="UniProtKB-SubCell"/>
</dbReference>